<feature type="compositionally biased region" description="Polar residues" evidence="1">
    <location>
        <begin position="1"/>
        <end position="11"/>
    </location>
</feature>
<name>A0ABQ6LLN8_9RHOB</name>
<dbReference type="Proteomes" id="UP001239909">
    <property type="component" value="Unassembled WGS sequence"/>
</dbReference>
<sequence length="95" mass="10626">MTIKSTITGSMFHQAPAVGGQGDGRSIPLRVWQGVLAALSGIGRIFVAMSAIPQVNRAMREYEWLSRMSDEQLEKRGYRRETLIEDVVLRNLPPI</sequence>
<proteinExistence type="predicted"/>
<evidence type="ECO:0000313" key="2">
    <source>
        <dbReference type="EMBL" id="GMG81336.1"/>
    </source>
</evidence>
<protein>
    <recommendedName>
        <fullName evidence="4">DUF1127 domain-containing protein</fullName>
    </recommendedName>
</protein>
<gene>
    <name evidence="2" type="ORF">LNKW23_05490</name>
</gene>
<evidence type="ECO:0008006" key="4">
    <source>
        <dbReference type="Google" id="ProtNLM"/>
    </source>
</evidence>
<reference evidence="2 3" key="1">
    <citation type="submission" date="2023-04" db="EMBL/GenBank/DDBJ databases">
        <title>Marinoamorphus aggregata gen. nov., sp. Nov., isolate from tissue of brittle star Ophioplocus japonicus.</title>
        <authorList>
            <person name="Kawano K."/>
            <person name="Sawayama S."/>
            <person name="Nakagawa S."/>
        </authorList>
    </citation>
    <scope>NUCLEOTIDE SEQUENCE [LARGE SCALE GENOMIC DNA]</scope>
    <source>
        <strain evidence="2 3">NKW23</strain>
    </source>
</reference>
<keyword evidence="3" id="KW-1185">Reference proteome</keyword>
<evidence type="ECO:0000256" key="1">
    <source>
        <dbReference type="SAM" id="MobiDB-lite"/>
    </source>
</evidence>
<feature type="region of interest" description="Disordered" evidence="1">
    <location>
        <begin position="1"/>
        <end position="23"/>
    </location>
</feature>
<comment type="caution">
    <text evidence="2">The sequence shown here is derived from an EMBL/GenBank/DDBJ whole genome shotgun (WGS) entry which is preliminary data.</text>
</comment>
<dbReference type="RefSeq" id="WP_285670000.1">
    <property type="nucleotide sequence ID" value="NZ_BSYI01000003.1"/>
</dbReference>
<organism evidence="2 3">
    <name type="scientific">Paralimibaculum aggregatum</name>
    <dbReference type="NCBI Taxonomy" id="3036245"/>
    <lineage>
        <taxon>Bacteria</taxon>
        <taxon>Pseudomonadati</taxon>
        <taxon>Pseudomonadota</taxon>
        <taxon>Alphaproteobacteria</taxon>
        <taxon>Rhodobacterales</taxon>
        <taxon>Paracoccaceae</taxon>
        <taxon>Paralimibaculum</taxon>
    </lineage>
</organism>
<evidence type="ECO:0000313" key="3">
    <source>
        <dbReference type="Proteomes" id="UP001239909"/>
    </source>
</evidence>
<accession>A0ABQ6LLN8</accession>
<dbReference type="EMBL" id="BSYI01000003">
    <property type="protein sequence ID" value="GMG81336.1"/>
    <property type="molecule type" value="Genomic_DNA"/>
</dbReference>